<accession>A0ABS8L039</accession>
<evidence type="ECO:0000313" key="1">
    <source>
        <dbReference type="EMBL" id="MCC8431693.1"/>
    </source>
</evidence>
<evidence type="ECO:0000313" key="2">
    <source>
        <dbReference type="Proteomes" id="UP001198862"/>
    </source>
</evidence>
<protein>
    <submittedName>
        <fullName evidence="1">Uncharacterized protein</fullName>
    </submittedName>
</protein>
<organism evidence="1 2">
    <name type="scientific">Reyranella aquatilis</name>
    <dbReference type="NCBI Taxonomy" id="2035356"/>
    <lineage>
        <taxon>Bacteria</taxon>
        <taxon>Pseudomonadati</taxon>
        <taxon>Pseudomonadota</taxon>
        <taxon>Alphaproteobacteria</taxon>
        <taxon>Hyphomicrobiales</taxon>
        <taxon>Reyranellaceae</taxon>
        <taxon>Reyranella</taxon>
    </lineage>
</organism>
<dbReference type="EMBL" id="JAJISD010000011">
    <property type="protein sequence ID" value="MCC8431693.1"/>
    <property type="molecule type" value="Genomic_DNA"/>
</dbReference>
<gene>
    <name evidence="1" type="ORF">LJ725_22180</name>
</gene>
<sequence>MHLSSARSRRRRPTFFMKRSDRLIARLKHLLYGLRFARQVDGQMIMAWTPLPNWFQQFDTKDYHVNLLFDIREYYASGGSRDLIFFDSVTPFPAGLLSLQGPEFETMRPSKFEREFFLKDNPTVYSGVYHGYQFADEGKSQAALDAEVREIYAELPHDPVVARILASAKVRMNTENYAVLHVRKGDVGEMLKRDLPLLAEDALDMKALRLTLSHYVSRTAPFELYYPEIQKCIDGGLKLLFTSDSPETLGHFAEKFGAKHFIDINRFVRARYPIQKAFLDFNMMIGGTKVISTGSTYAAFAANLGGSPLISVAMTGSVDQSVQFLFDEYCPALATNAKVRRVLEEEIAGVYKTKGKTPNPSLAPPG</sequence>
<dbReference type="RefSeq" id="WP_230553123.1">
    <property type="nucleotide sequence ID" value="NZ_JAJISD010000011.1"/>
</dbReference>
<proteinExistence type="predicted"/>
<reference evidence="1 2" key="1">
    <citation type="submission" date="2021-11" db="EMBL/GenBank/DDBJ databases">
        <authorList>
            <person name="Lee D.-H."/>
            <person name="Kim S.-B."/>
        </authorList>
    </citation>
    <scope>NUCLEOTIDE SEQUENCE [LARGE SCALE GENOMIC DNA]</scope>
    <source>
        <strain evidence="1 2">KCTC 52223</strain>
    </source>
</reference>
<name>A0ABS8L039_9HYPH</name>
<comment type="caution">
    <text evidence="1">The sequence shown here is derived from an EMBL/GenBank/DDBJ whole genome shotgun (WGS) entry which is preliminary data.</text>
</comment>
<keyword evidence="2" id="KW-1185">Reference proteome</keyword>
<dbReference type="Proteomes" id="UP001198862">
    <property type="component" value="Unassembled WGS sequence"/>
</dbReference>